<dbReference type="PANTHER" id="PTHR46647:SF1">
    <property type="entry name" value="RAB9 EFFECTOR PROTEIN WITH KELCH MOTIFS"/>
    <property type="match status" value="1"/>
</dbReference>
<keyword evidence="2" id="KW-0677">Repeat</keyword>
<protein>
    <submittedName>
        <fullName evidence="3">Uncharacterized protein</fullName>
    </submittedName>
</protein>
<dbReference type="InterPro" id="IPR015915">
    <property type="entry name" value="Kelch-typ_b-propeller"/>
</dbReference>
<sequence length="264" mass="29404">MYIFGGRKSPDHPKLNDLYVINLEKMKIKKIPADSSFPSPRSDHCGAVIGHLFYIFGGSDIEINPLNDLHCYDTITKKWTQITPIPISVQTKCYFMAEKVWDTIVTTGAPAARSALRMAAVRNTLYTFGGGIRSKCVTCSAKCNEIHAFDTEKLTWRRVDYKGPQIQISSFACFIPFGDFIFIGLGSKVTGDRISSNSYVFDTITEEVIEITNLEGSPQARDGVGGVQIADKIYIFGSQIVREISTLNIKLFQQARNILQPSLT</sequence>
<name>A0A6B2LC59_9EUKA</name>
<dbReference type="EMBL" id="GIBP01005650">
    <property type="protein sequence ID" value="NDV34619.1"/>
    <property type="molecule type" value="Transcribed_RNA"/>
</dbReference>
<dbReference type="PANTHER" id="PTHR46647">
    <property type="entry name" value="RAB9 EFFECTOR PROTEIN WITH KELCH MOTIFS"/>
    <property type="match status" value="1"/>
</dbReference>
<evidence type="ECO:0000256" key="2">
    <source>
        <dbReference type="ARBA" id="ARBA00022737"/>
    </source>
</evidence>
<evidence type="ECO:0000256" key="1">
    <source>
        <dbReference type="ARBA" id="ARBA00022441"/>
    </source>
</evidence>
<organism evidence="3">
    <name type="scientific">Arcella intermedia</name>
    <dbReference type="NCBI Taxonomy" id="1963864"/>
    <lineage>
        <taxon>Eukaryota</taxon>
        <taxon>Amoebozoa</taxon>
        <taxon>Tubulinea</taxon>
        <taxon>Elardia</taxon>
        <taxon>Arcellinida</taxon>
        <taxon>Sphaerothecina</taxon>
        <taxon>Arcellidae</taxon>
        <taxon>Arcella</taxon>
    </lineage>
</organism>
<keyword evidence="1" id="KW-0880">Kelch repeat</keyword>
<dbReference type="InterPro" id="IPR052124">
    <property type="entry name" value="Rab9_kelch_effector"/>
</dbReference>
<reference evidence="3" key="1">
    <citation type="journal article" date="2020" name="J. Eukaryot. Microbiol.">
        <title>De novo Sequencing, Assembly and Annotation of the Transcriptome for the Free-Living Testate Amoeba Arcella intermedia.</title>
        <authorList>
            <person name="Ribeiro G.M."/>
            <person name="Porfirio-Sousa A.L."/>
            <person name="Maurer-Alcala X.X."/>
            <person name="Katz L.A."/>
            <person name="Lahr D.J.G."/>
        </authorList>
    </citation>
    <scope>NUCLEOTIDE SEQUENCE</scope>
</reference>
<dbReference type="AlphaFoldDB" id="A0A6B2LC59"/>
<dbReference type="Gene3D" id="2.120.10.80">
    <property type="entry name" value="Kelch-type beta propeller"/>
    <property type="match status" value="2"/>
</dbReference>
<accession>A0A6B2LC59</accession>
<evidence type="ECO:0000313" key="3">
    <source>
        <dbReference type="EMBL" id="NDV34619.1"/>
    </source>
</evidence>
<dbReference type="Pfam" id="PF24681">
    <property type="entry name" value="Kelch_KLHDC2_KLHL20_DRC7"/>
    <property type="match status" value="1"/>
</dbReference>
<dbReference type="SUPFAM" id="SSF117281">
    <property type="entry name" value="Kelch motif"/>
    <property type="match status" value="1"/>
</dbReference>
<proteinExistence type="predicted"/>